<dbReference type="Gene3D" id="3.40.50.1980">
    <property type="entry name" value="Nitrogenase molybdenum iron protein domain"/>
    <property type="match status" value="1"/>
</dbReference>
<evidence type="ECO:0000256" key="1">
    <source>
        <dbReference type="ARBA" id="ARBA00004196"/>
    </source>
</evidence>
<dbReference type="PANTHER" id="PTHR42953:SF1">
    <property type="entry name" value="METAL-BINDING PROTEIN HI_0362-RELATED"/>
    <property type="match status" value="1"/>
</dbReference>
<accession>A0AAE3VFM4</accession>
<feature type="chain" id="PRO_5042254514" evidence="5">
    <location>
        <begin position="23"/>
        <end position="273"/>
    </location>
</feature>
<dbReference type="InterPro" id="IPR006127">
    <property type="entry name" value="ZnuA-like"/>
</dbReference>
<evidence type="ECO:0000256" key="4">
    <source>
        <dbReference type="ARBA" id="ARBA00022729"/>
    </source>
</evidence>
<reference evidence="6" key="1">
    <citation type="submission" date="2023-07" db="EMBL/GenBank/DDBJ databases">
        <title>Genomic Encyclopedia of Type Strains, Phase IV (KMG-IV): sequencing the most valuable type-strain genomes for metagenomic binning, comparative biology and taxonomic classification.</title>
        <authorList>
            <person name="Goeker M."/>
        </authorList>
    </citation>
    <scope>NUCLEOTIDE SEQUENCE</scope>
    <source>
        <strain evidence="6">DSM 24202</strain>
    </source>
</reference>
<keyword evidence="7" id="KW-1185">Reference proteome</keyword>
<feature type="signal peptide" evidence="5">
    <location>
        <begin position="1"/>
        <end position="22"/>
    </location>
</feature>
<dbReference type="RefSeq" id="WP_307261026.1">
    <property type="nucleotide sequence ID" value="NZ_JAUSVL010000001.1"/>
</dbReference>
<gene>
    <name evidence="6" type="ORF">J3R75_001687</name>
</gene>
<keyword evidence="4 5" id="KW-0732">Signal</keyword>
<evidence type="ECO:0000256" key="2">
    <source>
        <dbReference type="ARBA" id="ARBA00022448"/>
    </source>
</evidence>
<dbReference type="GO" id="GO:0030313">
    <property type="term" value="C:cell envelope"/>
    <property type="evidence" value="ECO:0007669"/>
    <property type="project" value="UniProtKB-SubCell"/>
</dbReference>
<dbReference type="GO" id="GO:0030001">
    <property type="term" value="P:metal ion transport"/>
    <property type="evidence" value="ECO:0007669"/>
    <property type="project" value="InterPro"/>
</dbReference>
<dbReference type="Pfam" id="PF01297">
    <property type="entry name" value="ZnuA"/>
    <property type="match status" value="1"/>
</dbReference>
<organism evidence="6 7">
    <name type="scientific">Oligosphaera ethanolica</name>
    <dbReference type="NCBI Taxonomy" id="760260"/>
    <lineage>
        <taxon>Bacteria</taxon>
        <taxon>Pseudomonadati</taxon>
        <taxon>Lentisphaerota</taxon>
        <taxon>Oligosphaeria</taxon>
        <taxon>Oligosphaerales</taxon>
        <taxon>Oligosphaeraceae</taxon>
        <taxon>Oligosphaera</taxon>
    </lineage>
</organism>
<dbReference type="GO" id="GO:0046872">
    <property type="term" value="F:metal ion binding"/>
    <property type="evidence" value="ECO:0007669"/>
    <property type="project" value="UniProtKB-KW"/>
</dbReference>
<sequence>MQTGKKQLIAAGALFCALWLCAAVAVAEPLQVLCTTTQLGAATMAIGGDAVAVTTIIPFGMCPGHFDLSPRQAEKLRQADLVLFHGYERFLTTLAASMPDMASQRVDVAGNWMIPTVHRQGAIAVAAMLSARWPELREHFTNRLGQYLQAIDDAVATQAPVVAALRDRAVLSAAMNSDVAADLGCAVAGVFPRDEGLSAQKLATLISAGRKAGVSLVIDNLQSGGKGGAAIARELGVPVVVLTNFPTPDGYPAALRQNAAALLAALAPTEAAP</sequence>
<name>A0AAE3VFM4_9BACT</name>
<dbReference type="Proteomes" id="UP001238163">
    <property type="component" value="Unassembled WGS sequence"/>
</dbReference>
<protein>
    <submittedName>
        <fullName evidence="6">ABC-type Zn uptake system ZnuABC Zn-binding protein ZnuA</fullName>
    </submittedName>
</protein>
<dbReference type="AlphaFoldDB" id="A0AAE3VFM4"/>
<evidence type="ECO:0000313" key="6">
    <source>
        <dbReference type="EMBL" id="MDQ0289580.1"/>
    </source>
</evidence>
<dbReference type="SUPFAM" id="SSF53807">
    <property type="entry name" value="Helical backbone' metal receptor"/>
    <property type="match status" value="1"/>
</dbReference>
<dbReference type="PANTHER" id="PTHR42953">
    <property type="entry name" value="HIGH-AFFINITY ZINC UPTAKE SYSTEM PROTEIN ZNUA-RELATED"/>
    <property type="match status" value="1"/>
</dbReference>
<proteinExistence type="predicted"/>
<dbReference type="EMBL" id="JAUSVL010000001">
    <property type="protein sequence ID" value="MDQ0289580.1"/>
    <property type="molecule type" value="Genomic_DNA"/>
</dbReference>
<comment type="caution">
    <text evidence="6">The sequence shown here is derived from an EMBL/GenBank/DDBJ whole genome shotgun (WGS) entry which is preliminary data.</text>
</comment>
<comment type="subcellular location">
    <subcellularLocation>
        <location evidence="1">Cell envelope</location>
    </subcellularLocation>
</comment>
<evidence type="ECO:0000313" key="7">
    <source>
        <dbReference type="Proteomes" id="UP001238163"/>
    </source>
</evidence>
<evidence type="ECO:0000256" key="3">
    <source>
        <dbReference type="ARBA" id="ARBA00022723"/>
    </source>
</evidence>
<evidence type="ECO:0000256" key="5">
    <source>
        <dbReference type="SAM" id="SignalP"/>
    </source>
</evidence>
<keyword evidence="3" id="KW-0479">Metal-binding</keyword>
<keyword evidence="2" id="KW-0813">Transport</keyword>
<dbReference type="InterPro" id="IPR050492">
    <property type="entry name" value="Bact_metal-bind_prot9"/>
</dbReference>